<organism evidence="3 4">
    <name type="scientific">Natrinema altunense</name>
    <dbReference type="NCBI Taxonomy" id="222984"/>
    <lineage>
        <taxon>Archaea</taxon>
        <taxon>Methanobacteriati</taxon>
        <taxon>Methanobacteriota</taxon>
        <taxon>Stenosarchaea group</taxon>
        <taxon>Halobacteria</taxon>
        <taxon>Halobacteriales</taxon>
        <taxon>Natrialbaceae</taxon>
        <taxon>Natrinema</taxon>
    </lineage>
</organism>
<dbReference type="AlphaFoldDB" id="A0A482Y938"/>
<dbReference type="OrthoDB" id="170780at2157"/>
<feature type="transmembrane region" description="Helical" evidence="1">
    <location>
        <begin position="30"/>
        <end position="50"/>
    </location>
</feature>
<dbReference type="Proteomes" id="UP000292704">
    <property type="component" value="Unassembled WGS sequence"/>
</dbReference>
<dbReference type="EMBL" id="SHMR01000001">
    <property type="protein sequence ID" value="RZH69297.1"/>
    <property type="molecule type" value="Genomic_DNA"/>
</dbReference>
<sequence>MFETATPRQAATTGLLAFIPVIVYGVTHSLFASGVTAVNLVIIFSSLYIAMSPVDTGHGHDHAGDANGTAS</sequence>
<reference evidence="3 4" key="1">
    <citation type="submission" date="2019-02" db="EMBL/GenBank/DDBJ databases">
        <title>Genome analysis provides insights into bioremediation potentialities and Haloocin production by Natrinema altunense strain 4.1R isolated from Chott Douz in Tunisian desert.</title>
        <authorList>
            <person name="Najjari A."/>
            <person name="Youssef N."/>
            <person name="Ben Dhia O."/>
            <person name="Ferjani R."/>
            <person name="El Hidri D."/>
            <person name="Ouzari H.I."/>
            <person name="Cherif A."/>
        </authorList>
    </citation>
    <scope>NUCLEOTIDE SEQUENCE [LARGE SCALE GENOMIC DNA]</scope>
    <source>
        <strain evidence="3 4">4.1R</strain>
    </source>
</reference>
<dbReference type="STRING" id="222984.GCA_000731985_02705"/>
<evidence type="ECO:0000313" key="3">
    <source>
        <dbReference type="EMBL" id="RZH69297.1"/>
    </source>
</evidence>
<gene>
    <name evidence="3" type="ORF">ELS17_07690</name>
</gene>
<accession>A0A482Y938</accession>
<dbReference type="InterPro" id="IPR058444">
    <property type="entry name" value="DUF8131"/>
</dbReference>
<feature type="domain" description="DUF8131" evidence="2">
    <location>
        <begin position="3"/>
        <end position="66"/>
    </location>
</feature>
<evidence type="ECO:0000313" key="4">
    <source>
        <dbReference type="Proteomes" id="UP000292704"/>
    </source>
</evidence>
<evidence type="ECO:0000256" key="1">
    <source>
        <dbReference type="SAM" id="Phobius"/>
    </source>
</evidence>
<name>A0A482Y938_9EURY</name>
<keyword evidence="1" id="KW-0812">Transmembrane</keyword>
<comment type="caution">
    <text evidence="3">The sequence shown here is derived from an EMBL/GenBank/DDBJ whole genome shotgun (WGS) entry which is preliminary data.</text>
</comment>
<protein>
    <submittedName>
        <fullName evidence="3">Cytochrome-ba3 oxidase subunit</fullName>
    </submittedName>
</protein>
<proteinExistence type="predicted"/>
<keyword evidence="1" id="KW-1133">Transmembrane helix</keyword>
<evidence type="ECO:0000259" key="2">
    <source>
        <dbReference type="Pfam" id="PF26452"/>
    </source>
</evidence>
<keyword evidence="1" id="KW-0472">Membrane</keyword>
<dbReference type="Pfam" id="PF26452">
    <property type="entry name" value="DUF8131"/>
    <property type="match status" value="1"/>
</dbReference>
<dbReference type="RefSeq" id="WP_007107633.1">
    <property type="nucleotide sequence ID" value="NZ_JNCS01000007.1"/>
</dbReference>